<evidence type="ECO:0000313" key="3">
    <source>
        <dbReference type="EMBL" id="NKE58824.1"/>
    </source>
</evidence>
<dbReference type="InterPro" id="IPR053140">
    <property type="entry name" value="GDSL_Rv0518-like"/>
</dbReference>
<dbReference type="EMBL" id="VSRL01000065">
    <property type="protein sequence ID" value="NKE58824.1"/>
    <property type="molecule type" value="Genomic_DNA"/>
</dbReference>
<dbReference type="Proteomes" id="UP001515943">
    <property type="component" value="Unassembled WGS sequence"/>
</dbReference>
<comment type="caution">
    <text evidence="3">The sequence shown here is derived from an EMBL/GenBank/DDBJ whole genome shotgun (WGS) entry which is preliminary data.</text>
</comment>
<keyword evidence="3" id="KW-0378">Hydrolase</keyword>
<dbReference type="GO" id="GO:0016787">
    <property type="term" value="F:hydrolase activity"/>
    <property type="evidence" value="ECO:0007669"/>
    <property type="project" value="UniProtKB-KW"/>
</dbReference>
<evidence type="ECO:0000313" key="4">
    <source>
        <dbReference type="Proteomes" id="UP001515943"/>
    </source>
</evidence>
<dbReference type="SUPFAM" id="SSF52266">
    <property type="entry name" value="SGNH hydrolase"/>
    <property type="match status" value="1"/>
</dbReference>
<keyword evidence="4" id="KW-1185">Reference proteome</keyword>
<feature type="compositionally biased region" description="Basic residues" evidence="1">
    <location>
        <begin position="7"/>
        <end position="26"/>
    </location>
</feature>
<dbReference type="InterPro" id="IPR036514">
    <property type="entry name" value="SGNH_hydro_sf"/>
</dbReference>
<dbReference type="PANTHER" id="PTHR43784">
    <property type="entry name" value="GDSL-LIKE LIPASE/ACYLHYDROLASE, PUTATIVE (AFU_ORTHOLOGUE AFUA_2G00820)-RELATED"/>
    <property type="match status" value="1"/>
</dbReference>
<dbReference type="Gene3D" id="3.40.50.1110">
    <property type="entry name" value="SGNH hydrolase"/>
    <property type="match status" value="1"/>
</dbReference>
<accession>A0ABX1FIL4</accession>
<dbReference type="CDD" id="cd01830">
    <property type="entry name" value="XynE_like"/>
    <property type="match status" value="1"/>
</dbReference>
<name>A0ABX1FIL4_9PSEU</name>
<proteinExistence type="predicted"/>
<sequence>MGDLQHRAHPHRAHRVRARRRHRRPRNPNPADRPPARARLNGVTTAPTVHFRLTRRSFVRSARTLASLSILALATALAGTGGASAAPAEHAIAGTAVRWHAAWSASPQRPSANFTPNWSEQGFTDQTVRQSVRVSLDGVAVRVRLANTYGTTPLTVTGATVARGSGGAAARPGSVRRLTVGGASAFTVPAGAELASDPVSLSVRALDSVTVTLYFAVPTGPATYHAQAMTASYRATGDRTADTRAAAFTESTASWYYLAGVDVIGAVCRREGLVLFGDSLTDGYGSTPGADNRYPDELAERLAATGHPRAVLNQGIGGNRMIVDSAWLGDKATTRFHRDVLDQPGVGAVIVLAGINDIGMSEARQPLAAPHTEVSAAEIIAGHRDLITRAHAKGLRIIGGTMPPTKGSRYYTPLSEAKRDEVNTWIRTSGEYDAVVDFDRALAWPADADQFDPAYDSGDHLHPNDAGYRAMADAVDLADLG</sequence>
<dbReference type="InterPro" id="IPR013830">
    <property type="entry name" value="SGNH_hydro"/>
</dbReference>
<dbReference type="Pfam" id="PF13472">
    <property type="entry name" value="Lipase_GDSL_2"/>
    <property type="match status" value="1"/>
</dbReference>
<protein>
    <submittedName>
        <fullName evidence="3">SGNH/GDSL hydrolase family protein</fullName>
    </submittedName>
</protein>
<evidence type="ECO:0000259" key="2">
    <source>
        <dbReference type="Pfam" id="PF13472"/>
    </source>
</evidence>
<organism evidence="3 4">
    <name type="scientific">Lentzea indica</name>
    <dbReference type="NCBI Taxonomy" id="2604800"/>
    <lineage>
        <taxon>Bacteria</taxon>
        <taxon>Bacillati</taxon>
        <taxon>Actinomycetota</taxon>
        <taxon>Actinomycetes</taxon>
        <taxon>Pseudonocardiales</taxon>
        <taxon>Pseudonocardiaceae</taxon>
        <taxon>Lentzea</taxon>
    </lineage>
</organism>
<dbReference type="PANTHER" id="PTHR43784:SF2">
    <property type="entry name" value="GDSL-LIKE LIPASE_ACYLHYDROLASE, PUTATIVE (AFU_ORTHOLOGUE AFUA_2G00820)-RELATED"/>
    <property type="match status" value="1"/>
</dbReference>
<evidence type="ECO:0000256" key="1">
    <source>
        <dbReference type="SAM" id="MobiDB-lite"/>
    </source>
</evidence>
<gene>
    <name evidence="3" type="ORF">FXN61_19220</name>
</gene>
<feature type="domain" description="SGNH hydrolase-type esterase" evidence="2">
    <location>
        <begin position="275"/>
        <end position="470"/>
    </location>
</feature>
<feature type="region of interest" description="Disordered" evidence="1">
    <location>
        <begin position="1"/>
        <end position="44"/>
    </location>
</feature>
<reference evidence="3 4" key="1">
    <citation type="submission" date="2019-08" db="EMBL/GenBank/DDBJ databases">
        <title>Lentzea from Indian Himalayas.</title>
        <authorList>
            <person name="Mandal S."/>
            <person name="Mallick Gupta A."/>
            <person name="Maiti P.K."/>
            <person name="Sarkar J."/>
            <person name="Mandal S."/>
        </authorList>
    </citation>
    <scope>NUCLEOTIDE SEQUENCE [LARGE SCALE GENOMIC DNA]</scope>
    <source>
        <strain evidence="3 4">PSKA42</strain>
    </source>
</reference>